<comment type="similarity">
    <text evidence="1">Belongs to the OBAP family.</text>
</comment>
<proteinExistence type="inferred from homology"/>
<protein>
    <submittedName>
        <fullName evidence="4">Uncharacterized protein</fullName>
    </submittedName>
</protein>
<evidence type="ECO:0000313" key="5">
    <source>
        <dbReference type="Proteomes" id="UP000077671"/>
    </source>
</evidence>
<dbReference type="EMBL" id="CAJHJG010006136">
    <property type="protein sequence ID" value="CAD6955000.1"/>
    <property type="molecule type" value="Genomic_DNA"/>
</dbReference>
<gene>
    <name evidence="4" type="ORF">A4X03_0g7066</name>
    <name evidence="3" type="ORF">JKIAZH3_G4188</name>
</gene>
<evidence type="ECO:0000256" key="2">
    <source>
        <dbReference type="SAM" id="MobiDB-lite"/>
    </source>
</evidence>
<organism evidence="4 5">
    <name type="scientific">Tilletia caries</name>
    <name type="common">wheat bunt fungus</name>
    <dbReference type="NCBI Taxonomy" id="13290"/>
    <lineage>
        <taxon>Eukaryota</taxon>
        <taxon>Fungi</taxon>
        <taxon>Dikarya</taxon>
        <taxon>Basidiomycota</taxon>
        <taxon>Ustilaginomycotina</taxon>
        <taxon>Exobasidiomycetes</taxon>
        <taxon>Tilletiales</taxon>
        <taxon>Tilletiaceae</taxon>
        <taxon>Tilletia</taxon>
    </lineage>
</organism>
<evidence type="ECO:0000313" key="6">
    <source>
        <dbReference type="Proteomes" id="UP000836402"/>
    </source>
</evidence>
<dbReference type="Proteomes" id="UP000077671">
    <property type="component" value="Unassembled WGS sequence"/>
</dbReference>
<reference evidence="4" key="1">
    <citation type="submission" date="2016-04" db="EMBL/GenBank/DDBJ databases">
        <authorList>
            <person name="Nguyen H.D."/>
            <person name="Kesanakurti P."/>
            <person name="Cullis J."/>
            <person name="Levesque C.A."/>
            <person name="Hambleton S."/>
        </authorList>
    </citation>
    <scope>NUCLEOTIDE SEQUENCE</scope>
    <source>
        <strain evidence="4">DAOMC 238032</strain>
    </source>
</reference>
<dbReference type="AlphaFoldDB" id="A0A177V666"/>
<name>A0A177V666_9BASI</name>
<accession>A0A177V666</accession>
<dbReference type="PANTHER" id="PTHR31360:SF0">
    <property type="entry name" value="OIL BODY-ASSOCIATED PROTEIN 1B"/>
    <property type="match status" value="1"/>
</dbReference>
<feature type="region of interest" description="Disordered" evidence="2">
    <location>
        <begin position="226"/>
        <end position="249"/>
    </location>
</feature>
<dbReference type="InterPro" id="IPR010686">
    <property type="entry name" value="OBAP-like"/>
</dbReference>
<keyword evidence="6" id="KW-1185">Reference proteome</keyword>
<dbReference type="Proteomes" id="UP000836402">
    <property type="component" value="Unassembled WGS sequence"/>
</dbReference>
<comment type="caution">
    <text evidence="4">The sequence shown here is derived from an EMBL/GenBank/DDBJ whole genome shotgun (WGS) entry which is preliminary data.</text>
</comment>
<reference evidence="4" key="2">
    <citation type="journal article" date="2019" name="IMA Fungus">
        <title>Genome sequencing and comparison of five Tilletia species to identify candidate genes for the detection of regulated species infecting wheat.</title>
        <authorList>
            <person name="Nguyen H.D.T."/>
            <person name="Sultana T."/>
            <person name="Kesanakurti P."/>
            <person name="Hambleton S."/>
        </authorList>
    </citation>
    <scope>NUCLEOTIDE SEQUENCE</scope>
    <source>
        <strain evidence="4">DAOMC 238032</strain>
    </source>
</reference>
<dbReference type="PANTHER" id="PTHR31360">
    <property type="match status" value="1"/>
</dbReference>
<dbReference type="EMBL" id="LWDD02001546">
    <property type="protein sequence ID" value="KAE8247354.1"/>
    <property type="molecule type" value="Genomic_DNA"/>
</dbReference>
<dbReference type="Pfam" id="PF06884">
    <property type="entry name" value="DUF1264"/>
    <property type="match status" value="1"/>
</dbReference>
<reference evidence="3" key="3">
    <citation type="submission" date="2020-10" db="EMBL/GenBank/DDBJ databases">
        <authorList>
            <person name="Sedaghatjoo S."/>
        </authorList>
    </citation>
    <scope>NUCLEOTIDE SEQUENCE</scope>
    <source>
        <strain evidence="3">AZH3</strain>
    </source>
</reference>
<evidence type="ECO:0000256" key="1">
    <source>
        <dbReference type="ARBA" id="ARBA00009740"/>
    </source>
</evidence>
<sequence length="268" mass="29031">MAHQPAFAPIANIKEALHAFHVTAHDRNQVTSAYHYCACLPAKATSKGHATPAHGMRQCLLYADKSPDAKLIGVEFLIEQEDFEALDADEKRYWHSHHHEIESGLLCALAVGGVMGAAAGAASAVAVHSSGGMLDSMERPYLEHVYKMYGKIFHFYNDPSTEAIPLGPPTLMMSTTRAHPSLTAPTSPFHKLVEERDAELGVNTARKAAERAQWLPEFCAQVNADKGKNGQPGVGGREPAAGSDLWEKTGEVPKLVAEQVKVKMEEVA</sequence>
<evidence type="ECO:0000313" key="4">
    <source>
        <dbReference type="EMBL" id="KAE8247354.1"/>
    </source>
</evidence>
<evidence type="ECO:0000313" key="3">
    <source>
        <dbReference type="EMBL" id="CAD6955000.1"/>
    </source>
</evidence>